<dbReference type="InterPro" id="IPR017932">
    <property type="entry name" value="GATase_2_dom"/>
</dbReference>
<keyword evidence="9" id="KW-0436">Ligase</keyword>
<dbReference type="SUPFAM" id="SSF56235">
    <property type="entry name" value="N-terminal nucleophile aminohydrolases (Ntn hydrolases)"/>
    <property type="match status" value="1"/>
</dbReference>
<protein>
    <recommendedName>
        <fullName evidence="3">asparagine synthase (glutamine-hydrolyzing)</fullName>
        <ecNumber evidence="3">6.3.5.4</ecNumber>
    </recommendedName>
</protein>
<evidence type="ECO:0000256" key="3">
    <source>
        <dbReference type="ARBA" id="ARBA00012737"/>
    </source>
</evidence>
<evidence type="ECO:0000256" key="6">
    <source>
        <dbReference type="ARBA" id="ARBA00022962"/>
    </source>
</evidence>
<keyword evidence="5" id="KW-0067">ATP-binding</keyword>
<organism evidence="9 10">
    <name type="scientific">Neorhizobium phenanthreniclasticum</name>
    <dbReference type="NCBI Taxonomy" id="3157917"/>
    <lineage>
        <taxon>Bacteria</taxon>
        <taxon>Pseudomonadati</taxon>
        <taxon>Pseudomonadota</taxon>
        <taxon>Alphaproteobacteria</taxon>
        <taxon>Hyphomicrobiales</taxon>
        <taxon>Rhizobiaceae</taxon>
        <taxon>Rhizobium/Agrobacterium group</taxon>
        <taxon>Neorhizobium</taxon>
    </lineage>
</organism>
<dbReference type="CDD" id="cd00712">
    <property type="entry name" value="AsnB"/>
    <property type="match status" value="1"/>
</dbReference>
<comment type="catalytic activity">
    <reaction evidence="7">
        <text>L-aspartate + L-glutamine + ATP + H2O = L-asparagine + L-glutamate + AMP + diphosphate + H(+)</text>
        <dbReference type="Rhea" id="RHEA:12228"/>
        <dbReference type="ChEBI" id="CHEBI:15377"/>
        <dbReference type="ChEBI" id="CHEBI:15378"/>
        <dbReference type="ChEBI" id="CHEBI:29985"/>
        <dbReference type="ChEBI" id="CHEBI:29991"/>
        <dbReference type="ChEBI" id="CHEBI:30616"/>
        <dbReference type="ChEBI" id="CHEBI:33019"/>
        <dbReference type="ChEBI" id="CHEBI:58048"/>
        <dbReference type="ChEBI" id="CHEBI:58359"/>
        <dbReference type="ChEBI" id="CHEBI:456215"/>
        <dbReference type="EC" id="6.3.5.4"/>
    </reaction>
</comment>
<dbReference type="PIRSF" id="PIRSF001589">
    <property type="entry name" value="Asn_synthetase_glu-h"/>
    <property type="match status" value="1"/>
</dbReference>
<dbReference type="EC" id="6.3.5.4" evidence="3"/>
<dbReference type="InterPro" id="IPR033738">
    <property type="entry name" value="AsnB_N"/>
</dbReference>
<dbReference type="NCBIfam" id="TIGR01536">
    <property type="entry name" value="asn_synth_AEB"/>
    <property type="match status" value="1"/>
</dbReference>
<dbReference type="Proteomes" id="UP001496627">
    <property type="component" value="Unassembled WGS sequence"/>
</dbReference>
<dbReference type="InterPro" id="IPR014729">
    <property type="entry name" value="Rossmann-like_a/b/a_fold"/>
</dbReference>
<evidence type="ECO:0000256" key="2">
    <source>
        <dbReference type="ARBA" id="ARBA00005752"/>
    </source>
</evidence>
<evidence type="ECO:0000313" key="9">
    <source>
        <dbReference type="EMBL" id="MEQ1407197.1"/>
    </source>
</evidence>
<dbReference type="Pfam" id="PF00733">
    <property type="entry name" value="Asn_synthase"/>
    <property type="match status" value="1"/>
</dbReference>
<dbReference type="InterPro" id="IPR029055">
    <property type="entry name" value="Ntn_hydrolases_N"/>
</dbReference>
<dbReference type="Gene3D" id="3.40.50.620">
    <property type="entry name" value="HUPs"/>
    <property type="match status" value="2"/>
</dbReference>
<keyword evidence="6" id="KW-0315">Glutamine amidotransferase</keyword>
<dbReference type="InterPro" id="IPR006426">
    <property type="entry name" value="Asn_synth_AEB"/>
</dbReference>
<name>A0ABV0M5Q9_9HYPH</name>
<proteinExistence type="inferred from homology"/>
<gene>
    <name evidence="9" type="primary">asnB</name>
    <name evidence="9" type="ORF">ABK249_19885</name>
</gene>
<accession>A0ABV0M5Q9</accession>
<dbReference type="Pfam" id="PF13537">
    <property type="entry name" value="GATase_7"/>
    <property type="match status" value="1"/>
</dbReference>
<dbReference type="RefSeq" id="WP_227703912.1">
    <property type="nucleotide sequence ID" value="NZ_JBEAAL010000016.1"/>
</dbReference>
<sequence>MCGFAGFIGEACGFGKPERLLSSMAHAIAHRGPDGQGVFAAPGVGLAHVRLSIVGLSDGQQPMTGSDGRFTIVFNGEIFNYVELRDELKARGVVFRTGSDTEVLLQLYAAYGEACLSRLNGDFSFAIWDARERRLMLARDRMGVRPLFYAEHKGALYFASEIKALLEVPGIEAELDPVALDQIFTLWTPIPPRTAFKDNFELEPGHLMIAEGTRRDIRPYWTLDFPDAGDHRQADEAASEEELRALLTDATRLRMRADVPVGAYLSGGLDSSLITALAAPMAPNGLNTFSVTFDDAEHDESAFQMEVARALGTHHRAVACGPADIAQNFPDVVRFTERPVLRTAPAPLYRLSGLVREAGMKVVLTGEGADEVFAGYDIFREARVRRFSARQPGSRIRPHLFRKLYPYLPGLKQQSAEYLAAFFGAGSDAMDDPLFSHRPRFRTTAAAKIFYSDDLRATLGTYDAAEELSSRLPENFGRWHPLHQAQYLESRFLLPGYILSSQGDRMAMAHGIEGRFPFLDHRLVEFAGRLPPGMKLRGLEEKHILRRVAKDLLPEAISKRPKQPYRAPDSRSFTGNEEQAYVSEMLSGQAITSNGLFNARAVEKLHQKCRTQPVSGFRDNAAFVGILSTQLWLKNFSSRATADIPNLAAAAGGRA</sequence>
<reference evidence="9 10" key="1">
    <citation type="submission" date="2024-05" db="EMBL/GenBank/DDBJ databases">
        <title>Neorhizobium sp. Rsf11, a plant growth promoting and heavy metal resistant PAH-degrader.</title>
        <authorList>
            <person name="Golubev S.N."/>
            <person name="Muratova A.Y."/>
            <person name="Markelova M.I."/>
        </authorList>
    </citation>
    <scope>NUCLEOTIDE SEQUENCE [LARGE SCALE GENOMIC DNA]</scope>
    <source>
        <strain evidence="9 10">Rsf11</strain>
    </source>
</reference>
<comment type="similarity">
    <text evidence="2">Belongs to the asparagine synthetase family.</text>
</comment>
<dbReference type="GO" id="GO:0004066">
    <property type="term" value="F:asparagine synthase (glutamine-hydrolyzing) activity"/>
    <property type="evidence" value="ECO:0007669"/>
    <property type="project" value="UniProtKB-EC"/>
</dbReference>
<dbReference type="PANTHER" id="PTHR43284">
    <property type="entry name" value="ASPARAGINE SYNTHETASE (GLUTAMINE-HYDROLYZING)"/>
    <property type="match status" value="1"/>
</dbReference>
<dbReference type="EMBL" id="JBEAAL010000016">
    <property type="protein sequence ID" value="MEQ1407197.1"/>
    <property type="molecule type" value="Genomic_DNA"/>
</dbReference>
<evidence type="ECO:0000256" key="1">
    <source>
        <dbReference type="ARBA" id="ARBA00005187"/>
    </source>
</evidence>
<dbReference type="CDD" id="cd01991">
    <property type="entry name" value="Asn_synthase_B_C"/>
    <property type="match status" value="1"/>
</dbReference>
<dbReference type="InterPro" id="IPR001962">
    <property type="entry name" value="Asn_synthase"/>
</dbReference>
<comment type="pathway">
    <text evidence="1">Amino-acid biosynthesis; L-asparagine biosynthesis; L-asparagine from L-aspartate (L-Gln route): step 1/1.</text>
</comment>
<keyword evidence="10" id="KW-1185">Reference proteome</keyword>
<dbReference type="Gene3D" id="3.60.20.10">
    <property type="entry name" value="Glutamine Phosphoribosylpyrophosphate, subunit 1, domain 1"/>
    <property type="match status" value="1"/>
</dbReference>
<evidence type="ECO:0000256" key="5">
    <source>
        <dbReference type="ARBA" id="ARBA00022840"/>
    </source>
</evidence>
<evidence type="ECO:0000256" key="4">
    <source>
        <dbReference type="ARBA" id="ARBA00022741"/>
    </source>
</evidence>
<evidence type="ECO:0000313" key="10">
    <source>
        <dbReference type="Proteomes" id="UP001496627"/>
    </source>
</evidence>
<comment type="caution">
    <text evidence="9">The sequence shown here is derived from an EMBL/GenBank/DDBJ whole genome shotgun (WGS) entry which is preliminary data.</text>
</comment>
<dbReference type="PANTHER" id="PTHR43284:SF1">
    <property type="entry name" value="ASPARAGINE SYNTHETASE"/>
    <property type="match status" value="1"/>
</dbReference>
<keyword evidence="4" id="KW-0547">Nucleotide-binding</keyword>
<feature type="domain" description="Glutamine amidotransferase type-2" evidence="8">
    <location>
        <begin position="2"/>
        <end position="213"/>
    </location>
</feature>
<dbReference type="InterPro" id="IPR051786">
    <property type="entry name" value="ASN_synthetase/amidase"/>
</dbReference>
<evidence type="ECO:0000259" key="8">
    <source>
        <dbReference type="PROSITE" id="PS51278"/>
    </source>
</evidence>
<dbReference type="SUPFAM" id="SSF52402">
    <property type="entry name" value="Adenine nucleotide alpha hydrolases-like"/>
    <property type="match status" value="1"/>
</dbReference>
<evidence type="ECO:0000256" key="7">
    <source>
        <dbReference type="ARBA" id="ARBA00048741"/>
    </source>
</evidence>
<dbReference type="PROSITE" id="PS51278">
    <property type="entry name" value="GATASE_TYPE_2"/>
    <property type="match status" value="1"/>
</dbReference>